<evidence type="ECO:0000313" key="1">
    <source>
        <dbReference type="EMBL" id="CAB4664803.1"/>
    </source>
</evidence>
<accession>A0A6J6LWI3</accession>
<evidence type="ECO:0000313" key="3">
    <source>
        <dbReference type="EMBL" id="CAB4840425.1"/>
    </source>
</evidence>
<dbReference type="NCBIfam" id="TIGR03083">
    <property type="entry name" value="maleylpyruvate isomerase family mycothiol-dependent enzyme"/>
    <property type="match status" value="1"/>
</dbReference>
<gene>
    <name evidence="1" type="ORF">UFOPK2342_00069</name>
    <name evidence="2" type="ORF">UFOPK2423_00785</name>
    <name evidence="3" type="ORF">UFOPK3266_00127</name>
    <name evidence="4" type="ORF">UFOPK4367_00336</name>
</gene>
<dbReference type="NCBIfam" id="TIGR03085">
    <property type="entry name" value="TIGR03085 family metal-binding protein"/>
    <property type="match status" value="1"/>
</dbReference>
<organism evidence="1">
    <name type="scientific">freshwater metagenome</name>
    <dbReference type="NCBI Taxonomy" id="449393"/>
    <lineage>
        <taxon>unclassified sequences</taxon>
        <taxon>metagenomes</taxon>
        <taxon>ecological metagenomes</taxon>
    </lineage>
</organism>
<name>A0A6J6LWI3_9ZZZZ</name>
<dbReference type="InterPro" id="IPR017519">
    <property type="entry name" value="CHP03085"/>
</dbReference>
<reference evidence="1" key="1">
    <citation type="submission" date="2020-05" db="EMBL/GenBank/DDBJ databases">
        <authorList>
            <person name="Chiriac C."/>
            <person name="Salcher M."/>
            <person name="Ghai R."/>
            <person name="Kavagutti S V."/>
        </authorList>
    </citation>
    <scope>NUCLEOTIDE SEQUENCE</scope>
</reference>
<evidence type="ECO:0000313" key="4">
    <source>
        <dbReference type="EMBL" id="CAB5072722.1"/>
    </source>
</evidence>
<dbReference type="InterPro" id="IPR034660">
    <property type="entry name" value="DinB/YfiT-like"/>
</dbReference>
<sequence>MSESLAHTERLGLVALFRSLGPSAPTLCQGWRTADLLAHLVLRERKPVAALGILVPPLSERTERLTLELASDFEANIRLFESGPPAWNPMRYLDAMVNGSEMLIHHEDVLRAQPGWRARVLSPQAQQETRRILRGAAQLMTRGAKVKVRPDPAGTLTPASGEVVIRGDVVDILLRVAGRTENVQVTIVGAEPDLALFENSRLGI</sequence>
<dbReference type="EMBL" id="CAEZXN010000014">
    <property type="protein sequence ID" value="CAB4694468.1"/>
    <property type="molecule type" value="Genomic_DNA"/>
</dbReference>
<dbReference type="SUPFAM" id="SSF109854">
    <property type="entry name" value="DinB/YfiT-like putative metalloenzymes"/>
    <property type="match status" value="1"/>
</dbReference>
<evidence type="ECO:0000313" key="2">
    <source>
        <dbReference type="EMBL" id="CAB4694468.1"/>
    </source>
</evidence>
<dbReference type="InterPro" id="IPR017517">
    <property type="entry name" value="Maleyloyr_isom"/>
</dbReference>
<proteinExistence type="predicted"/>
<dbReference type="EMBL" id="CAFBRC010000015">
    <property type="protein sequence ID" value="CAB5072722.1"/>
    <property type="molecule type" value="Genomic_DNA"/>
</dbReference>
<dbReference type="EMBL" id="CAFBAA010000002">
    <property type="protein sequence ID" value="CAB4840425.1"/>
    <property type="molecule type" value="Genomic_DNA"/>
</dbReference>
<dbReference type="AlphaFoldDB" id="A0A6J6LWI3"/>
<dbReference type="EMBL" id="CAEZXB010000001">
    <property type="protein sequence ID" value="CAB4664803.1"/>
    <property type="molecule type" value="Genomic_DNA"/>
</dbReference>
<protein>
    <submittedName>
        <fullName evidence="1">Unannotated protein</fullName>
    </submittedName>
</protein>